<proteinExistence type="predicted"/>
<evidence type="ECO:0000313" key="2">
    <source>
        <dbReference type="Proteomes" id="UP000887013"/>
    </source>
</evidence>
<name>A0A8X6U603_NEPPI</name>
<comment type="caution">
    <text evidence="1">The sequence shown here is derived from an EMBL/GenBank/DDBJ whole genome shotgun (WGS) entry which is preliminary data.</text>
</comment>
<sequence length="100" mass="11832">MFFALASLSRLHNEIASLSELYWNAFRYFHYDVNCRSLRKRTFSGLFCLFQNWTVRHAPRCFDTYVTVKAQSLVNPSFNQSGLVKVPSRLSLRTFTKQLW</sequence>
<evidence type="ECO:0000313" key="1">
    <source>
        <dbReference type="EMBL" id="GFT84069.1"/>
    </source>
</evidence>
<organism evidence="1 2">
    <name type="scientific">Nephila pilipes</name>
    <name type="common">Giant wood spider</name>
    <name type="synonym">Nephila maculata</name>
    <dbReference type="NCBI Taxonomy" id="299642"/>
    <lineage>
        <taxon>Eukaryota</taxon>
        <taxon>Metazoa</taxon>
        <taxon>Ecdysozoa</taxon>
        <taxon>Arthropoda</taxon>
        <taxon>Chelicerata</taxon>
        <taxon>Arachnida</taxon>
        <taxon>Araneae</taxon>
        <taxon>Araneomorphae</taxon>
        <taxon>Entelegynae</taxon>
        <taxon>Araneoidea</taxon>
        <taxon>Nephilidae</taxon>
        <taxon>Nephila</taxon>
    </lineage>
</organism>
<keyword evidence="2" id="KW-1185">Reference proteome</keyword>
<gene>
    <name evidence="1" type="ORF">NPIL_547771</name>
</gene>
<dbReference type="AlphaFoldDB" id="A0A8X6U603"/>
<dbReference type="Proteomes" id="UP000887013">
    <property type="component" value="Unassembled WGS sequence"/>
</dbReference>
<dbReference type="EMBL" id="BMAW01023693">
    <property type="protein sequence ID" value="GFT84069.1"/>
    <property type="molecule type" value="Genomic_DNA"/>
</dbReference>
<accession>A0A8X6U603</accession>
<protein>
    <submittedName>
        <fullName evidence="1">Uncharacterized protein</fullName>
    </submittedName>
</protein>
<reference evidence="1" key="1">
    <citation type="submission" date="2020-08" db="EMBL/GenBank/DDBJ databases">
        <title>Multicomponent nature underlies the extraordinary mechanical properties of spider dragline silk.</title>
        <authorList>
            <person name="Kono N."/>
            <person name="Nakamura H."/>
            <person name="Mori M."/>
            <person name="Yoshida Y."/>
            <person name="Ohtoshi R."/>
            <person name="Malay A.D."/>
            <person name="Moran D.A.P."/>
            <person name="Tomita M."/>
            <person name="Numata K."/>
            <person name="Arakawa K."/>
        </authorList>
    </citation>
    <scope>NUCLEOTIDE SEQUENCE</scope>
</reference>